<dbReference type="HAMAP" id="MF_01940">
    <property type="entry name" value="RNA_CPDase"/>
    <property type="match status" value="1"/>
</dbReference>
<dbReference type="Proteomes" id="UP000002063">
    <property type="component" value="Chromosome"/>
</dbReference>
<feature type="active site" description="Proton acceptor" evidence="2">
    <location>
        <position position="118"/>
    </location>
</feature>
<dbReference type="RefSeq" id="WP_015732968.1">
    <property type="nucleotide sequence ID" value="NC_013407.1"/>
</dbReference>
<dbReference type="GO" id="GO:0004113">
    <property type="term" value="F:2',3'-cyclic-nucleotide 3'-phosphodiesterase activity"/>
    <property type="evidence" value="ECO:0007669"/>
    <property type="project" value="InterPro"/>
</dbReference>
<dbReference type="PANTHER" id="PTHR35561">
    <property type="entry name" value="RNA 2',3'-CYCLIC PHOSPHODIESTERASE"/>
    <property type="match status" value="1"/>
</dbReference>
<dbReference type="eggNOG" id="arCOG01736">
    <property type="taxonomic scope" value="Archaea"/>
</dbReference>
<dbReference type="EMBL" id="CP001787">
    <property type="protein sequence ID" value="ACX72748.1"/>
    <property type="molecule type" value="Genomic_DNA"/>
</dbReference>
<keyword evidence="4" id="KW-0436">Ligase</keyword>
<dbReference type="GO" id="GO:0016874">
    <property type="term" value="F:ligase activity"/>
    <property type="evidence" value="ECO:0007669"/>
    <property type="project" value="UniProtKB-KW"/>
</dbReference>
<feature type="active site" description="Proton donor" evidence="2">
    <location>
        <position position="38"/>
    </location>
</feature>
<evidence type="ECO:0000256" key="1">
    <source>
        <dbReference type="ARBA" id="ARBA00022801"/>
    </source>
</evidence>
<evidence type="ECO:0000313" key="4">
    <source>
        <dbReference type="EMBL" id="ACX72748.1"/>
    </source>
</evidence>
<dbReference type="InterPro" id="IPR004175">
    <property type="entry name" value="RNA_CPDase"/>
</dbReference>
<feature type="domain" description="Phosphoesterase HXTX" evidence="3">
    <location>
        <begin position="7"/>
        <end position="85"/>
    </location>
</feature>
<dbReference type="KEGG" id="mvu:Metvu_0890"/>
<dbReference type="SUPFAM" id="SSF55144">
    <property type="entry name" value="LigT-like"/>
    <property type="match status" value="1"/>
</dbReference>
<dbReference type="InterPro" id="IPR009097">
    <property type="entry name" value="Cyclic_Pdiesterase"/>
</dbReference>
<reference evidence="4" key="1">
    <citation type="submission" date="2009-10" db="EMBL/GenBank/DDBJ databases">
        <title>Complete sequence of chromosome of Methanocaldococcus vulcanius M7.</title>
        <authorList>
            <consortium name="US DOE Joint Genome Institute"/>
            <person name="Lucas S."/>
            <person name="Copeland A."/>
            <person name="Lapidus A."/>
            <person name="Glavina del Rio T."/>
            <person name="Dalin E."/>
            <person name="Tice H."/>
            <person name="Bruce D."/>
            <person name="Goodwin L."/>
            <person name="Pitluck S."/>
            <person name="Lcollab F.I."/>
            <person name="Brettin T."/>
            <person name="Detter J.C."/>
            <person name="Han C."/>
            <person name="Tapia R."/>
            <person name="Kuske C.R."/>
            <person name="Schmutz J."/>
            <person name="Larimer F."/>
            <person name="Land M."/>
            <person name="Hauser L."/>
            <person name="Kyrpides N."/>
            <person name="Ovchinikova G."/>
            <person name="Sieprawska-Lupa M."/>
            <person name="Whitman W.B."/>
            <person name="Woyke T."/>
        </authorList>
    </citation>
    <scope>NUCLEOTIDE SEQUENCE [LARGE SCALE GENOMIC DNA]</scope>
    <source>
        <strain evidence="4">M7</strain>
    </source>
</reference>
<protein>
    <recommendedName>
        <fullName evidence="2">RNA 2',3'-cyclic phosphodiesterase</fullName>
        <shortName evidence="2">RNA 2',3'-CPDase</shortName>
        <ecNumber evidence="2">3.1.4.58</ecNumber>
    </recommendedName>
</protein>
<dbReference type="Gene3D" id="3.90.1140.10">
    <property type="entry name" value="Cyclic phosphodiesterase"/>
    <property type="match status" value="1"/>
</dbReference>
<evidence type="ECO:0000259" key="3">
    <source>
        <dbReference type="Pfam" id="PF02834"/>
    </source>
</evidence>
<evidence type="ECO:0000313" key="5">
    <source>
        <dbReference type="Proteomes" id="UP000002063"/>
    </source>
</evidence>
<dbReference type="NCBIfam" id="TIGR02258">
    <property type="entry name" value="2_5_ligase"/>
    <property type="match status" value="1"/>
</dbReference>
<dbReference type="GO" id="GO:0008664">
    <property type="term" value="F:RNA 2',3'-cyclic 3'-phosphodiesterase activity"/>
    <property type="evidence" value="ECO:0007669"/>
    <property type="project" value="UniProtKB-EC"/>
</dbReference>
<comment type="similarity">
    <text evidence="2">Belongs to the 2H phosphoesterase superfamily. ThpR family.</text>
</comment>
<dbReference type="AlphaFoldDB" id="C9RGP6"/>
<dbReference type="STRING" id="579137.Metvu_0890"/>
<dbReference type="PANTHER" id="PTHR35561:SF1">
    <property type="entry name" value="RNA 2',3'-CYCLIC PHOSPHODIESTERASE"/>
    <property type="match status" value="1"/>
</dbReference>
<gene>
    <name evidence="4" type="ordered locus">Metvu_0890</name>
</gene>
<accession>C9RGP6</accession>
<dbReference type="Pfam" id="PF02834">
    <property type="entry name" value="LigT_PEase"/>
    <property type="match status" value="2"/>
</dbReference>
<dbReference type="EC" id="3.1.4.58" evidence="2"/>
<comment type="catalytic activity">
    <reaction evidence="2">
        <text>a 3'-end 2',3'-cyclophospho-ribonucleotide-RNA + H2O = a 3'-end 2'-phospho-ribonucleotide-RNA + H(+)</text>
        <dbReference type="Rhea" id="RHEA:11828"/>
        <dbReference type="Rhea" id="RHEA-COMP:10464"/>
        <dbReference type="Rhea" id="RHEA-COMP:17353"/>
        <dbReference type="ChEBI" id="CHEBI:15377"/>
        <dbReference type="ChEBI" id="CHEBI:15378"/>
        <dbReference type="ChEBI" id="CHEBI:83064"/>
        <dbReference type="ChEBI" id="CHEBI:173113"/>
        <dbReference type="EC" id="3.1.4.58"/>
    </reaction>
</comment>
<name>C9RGP6_METVM</name>
<keyword evidence="1 2" id="KW-0378">Hydrolase</keyword>
<keyword evidence="5" id="KW-1185">Reference proteome</keyword>
<dbReference type="OrthoDB" id="44091at2157"/>
<organism evidence="4 5">
    <name type="scientific">Methanocaldococcus vulcanius (strain ATCC 700851 / DSM 12094 / M7)</name>
    <name type="common">Methanococcus vulcanius</name>
    <dbReference type="NCBI Taxonomy" id="579137"/>
    <lineage>
        <taxon>Archaea</taxon>
        <taxon>Methanobacteriati</taxon>
        <taxon>Methanobacteriota</taxon>
        <taxon>Methanomada group</taxon>
        <taxon>Methanococci</taxon>
        <taxon>Methanococcales</taxon>
        <taxon>Methanocaldococcaceae</taxon>
        <taxon>Methanocaldococcus</taxon>
    </lineage>
</organism>
<dbReference type="HOGENOM" id="CLU_081251_3_4_2"/>
<feature type="short sequence motif" description="HXTX 1" evidence="2">
    <location>
        <begin position="38"/>
        <end position="41"/>
    </location>
</feature>
<dbReference type="GeneID" id="8513227"/>
<proteinExistence type="inferred from homology"/>
<feature type="domain" description="Phosphoesterase HXTX" evidence="3">
    <location>
        <begin position="91"/>
        <end position="167"/>
    </location>
</feature>
<feature type="short sequence motif" description="HXTX 2" evidence="2">
    <location>
        <begin position="118"/>
        <end position="121"/>
    </location>
</feature>
<dbReference type="InterPro" id="IPR014051">
    <property type="entry name" value="Phosphoesterase_HXTX"/>
</dbReference>
<evidence type="ECO:0000256" key="2">
    <source>
        <dbReference type="HAMAP-Rule" id="MF_01940"/>
    </source>
</evidence>
<comment type="function">
    <text evidence="2">Hydrolyzes RNA 2',3'-cyclic phosphodiester to an RNA 2'-phosphomonoester.</text>
</comment>
<sequence>MRLFLAIDIPSEIKEEIHKFQRQFKIKGIKLVEKENLHITVKFLGEVDEKTFRKILDMDLSIPPLKIKLKNLGVFPNPNYIRVIWIGVENSDLVKIFKDIDEKLAILGFKREKDYIPHLTIGRVKYIENKGLLKDRVEKWKDIDFGEFEVSKIKLYESTLTPSGPIYKVIKEW</sequence>